<dbReference type="STRING" id="1449351.RISW2_09955"/>
<dbReference type="SUPFAM" id="SSF144064">
    <property type="entry name" value="Heme iron utilization protein-like"/>
    <property type="match status" value="1"/>
</dbReference>
<dbReference type="RefSeq" id="WP_043772736.1">
    <property type="nucleotide sequence ID" value="NZ_JAME01000023.1"/>
</dbReference>
<evidence type="ECO:0000259" key="1">
    <source>
        <dbReference type="Pfam" id="PF05171"/>
    </source>
</evidence>
<organism evidence="2 3">
    <name type="scientific">Roseivivax isoporae LMG 25204</name>
    <dbReference type="NCBI Taxonomy" id="1449351"/>
    <lineage>
        <taxon>Bacteria</taxon>
        <taxon>Pseudomonadati</taxon>
        <taxon>Pseudomonadota</taxon>
        <taxon>Alphaproteobacteria</taxon>
        <taxon>Rhodobacterales</taxon>
        <taxon>Roseobacteraceae</taxon>
        <taxon>Roseivivax</taxon>
    </lineage>
</organism>
<dbReference type="CDD" id="cd16830">
    <property type="entry name" value="HemS-like_N"/>
    <property type="match status" value="1"/>
</dbReference>
<keyword evidence="3" id="KW-1185">Reference proteome</keyword>
<dbReference type="Proteomes" id="UP000023430">
    <property type="component" value="Unassembled WGS sequence"/>
</dbReference>
<feature type="domain" description="Haemin-degrading HemS/ChuX" evidence="1">
    <location>
        <begin position="213"/>
        <end position="345"/>
    </location>
</feature>
<evidence type="ECO:0000313" key="2">
    <source>
        <dbReference type="EMBL" id="ETX28087.1"/>
    </source>
</evidence>
<dbReference type="CDD" id="cd16831">
    <property type="entry name" value="HemS-like_C"/>
    <property type="match status" value="1"/>
</dbReference>
<proteinExistence type="predicted"/>
<accession>X7F5B9</accession>
<dbReference type="InterPro" id="IPR053733">
    <property type="entry name" value="Heme_Transport_Util_sf"/>
</dbReference>
<evidence type="ECO:0000313" key="3">
    <source>
        <dbReference type="Proteomes" id="UP000023430"/>
    </source>
</evidence>
<name>X7F5B9_9RHOB</name>
<comment type="caution">
    <text evidence="2">The sequence shown here is derived from an EMBL/GenBank/DDBJ whole genome shotgun (WGS) entry which is preliminary data.</text>
</comment>
<dbReference type="PATRIC" id="fig|1449351.3.peg.3045"/>
<dbReference type="InterPro" id="IPR007845">
    <property type="entry name" value="HemS/ChuX_dom"/>
</dbReference>
<protein>
    <submittedName>
        <fullName evidence="2">Hemin degrading factor</fullName>
    </submittedName>
</protein>
<dbReference type="EMBL" id="JAME01000023">
    <property type="protein sequence ID" value="ETX28087.1"/>
    <property type="molecule type" value="Genomic_DNA"/>
</dbReference>
<dbReference type="Gene3D" id="3.40.1570.10">
    <property type="entry name" value="HemS/ChuS/ChuX like domains"/>
    <property type="match status" value="2"/>
</dbReference>
<dbReference type="AlphaFoldDB" id="X7F5B9"/>
<reference evidence="2 3" key="1">
    <citation type="submission" date="2014-01" db="EMBL/GenBank/DDBJ databases">
        <title>Roseivivax isoporae LMG 25204 Genome Sequencing.</title>
        <authorList>
            <person name="Lai Q."/>
            <person name="Li G."/>
            <person name="Shao Z."/>
        </authorList>
    </citation>
    <scope>NUCLEOTIDE SEQUENCE [LARGE SCALE GENOMIC DNA]</scope>
    <source>
        <strain evidence="2 3">LMG 25204</strain>
    </source>
</reference>
<dbReference type="GO" id="GO:0006826">
    <property type="term" value="P:iron ion transport"/>
    <property type="evidence" value="ECO:0007669"/>
    <property type="project" value="InterPro"/>
</dbReference>
<dbReference type="Pfam" id="PF05171">
    <property type="entry name" value="HemS"/>
    <property type="match status" value="2"/>
</dbReference>
<dbReference type="eggNOG" id="COG3720">
    <property type="taxonomic scope" value="Bacteria"/>
</dbReference>
<sequence>MTERPAPTPDDIRAFEAQNPKLRARDAAAALGISEAGLVAARIGAGATRIAAHPDRLIPAAERLGEVMALTRVEACVHEKVGVYGDYHPGEHAAMTLAEDIDLRIFPAHWVHAYAVESPASEDGQPPRRALQIFDAAGDAVHKIHLRAGSRHDRWPSLVEGLALPDQSVGQDVAARRPAEGARSRPDKVDILREEWARLTDTHQFLRLCSKLKMNRLGAYRIAGAPFARALSPDAADAMLQAVRDAGIEVMIFVGNRGCIQIHTGPVRTLAPMGPWQNVMDPGFNLHLRRDRVAEIWAVDKPTSRGPAVSVEAFDAEGGLIFQVFGVGKEGRDSRPAWRAIVDALPARTGVPA</sequence>
<gene>
    <name evidence="2" type="ORF">RISW2_09955</name>
</gene>
<feature type="domain" description="Haemin-degrading HemS/ChuX" evidence="1">
    <location>
        <begin position="32"/>
        <end position="162"/>
    </location>
</feature>
<dbReference type="OrthoDB" id="316630at2"/>